<dbReference type="NCBIfam" id="TIGR01167">
    <property type="entry name" value="LPXTG_anchor"/>
    <property type="match status" value="1"/>
</dbReference>
<sequence>MKQYRNKILLIVLVGILLLINLPFHAILQTASMGGDAEQAVTQLFEKNATATDTDADRATPEDADRATVEDADGVAAKVVDGEAAEDTDRATSEDVDAMTTQDIALSYEDQAKQIATISDAISRDVYTPDMKVEIKKEKKSYIFNIDALATVMSFPMLYSEFVVGYRLGRTEAGDTCRDFRIFQYHGITDYEKLFSVYCGDKELDVPWYGEYVSDGKHLQGTAATVYSDDTTDGYIHAGSGLLTADIRKALYQGYKNRQSQSALQDNLNAIRHHGKSMSGEVPYTRAQAEIRIGTETPKTEQIDISPGQPETRWKYRYTIHMEEESLLSAVSPDGVYAKRTKMRTVTGGQNTFRIIVPDTDIKLWVCTDWKGSIADTDWKGYRSGEEAVLKTGNRYFFTAGTDKKGVSRLSRTFAERDGFTAYAVCPDNKEIQTCFAGVLYEYAMEMVINWGSELKTGKLHLTKLGDGSLSNLKGIKFYLYKLDEPFADLSEGKAVKIGTYTVNSKGKGVPTYITEKGRFYGAKSNYAGEDIDGSTCRNIYNLPPGYYMLHEDAELALARGYLPAIDHYYEITDNQLEYEFVIQNVRGGLSLQKTSDSPELTGADGKTNAYSLQGARYNVYKVGKKNDTSTDAYVCTFTTDASGKGIVTKYNSDAGYYPVYGSDNRIYEVRGVPVGCWYYIAETGKKKGWNGNEYSYAGGYIVNKEEKKAASYYQKWIYLDKEDGGIGVSENLEKYPKQQIDVLESPITIGIQLHKSSAMKEISDMGGYTFADIQYQVYMADKNGRPGTGNLYVGTFTVQKDGTGIVTDINTKFIPTGGNKTIVSLKKKGTDTISGLPCGSYYAKETKTNRYYRLNTDPVKKECLSSGGRETGTKEIEHVIEVTDQPNTGELYLEKKSAGEEWTDENTAYSLLHAEYSVYMVSGKNAPYKEENQVGIFTTEKMNAANTVIGIPEIRNSCGTGNAFRMISGEVVSIQADKSKHCFTGLPFGWYAVKEKRAPKNYKLDADVHYICISPDTVGNKINATMQLAEKEMVYQGKLSLTKYDRENGTGTAKYGASLADAVFQVRYYKGLLQKTELAASAAYRTWYIKTVYNEQTGSYEAKLDAAYLTRQSDPLFTDKKTGAVILPAGTVVITEYQPPKGYILPGHGQGYIEVTGLTGEKQQITGNEIVLHLDAGNPNKELQTFSVESGNVIEPELIKVYEQAERVDIAFDKINAGTRESMQGIVFRISLLDEAGNPVESHIAVTGVNGRFDSAGRKESGKFNINDAIYEYNQTQEESAWKEYDMTAGIWFCGDESTQREVLADGATKSEENTSIREASETEKADLGALLPGTYMIEELPCKGNRGFVIMQRQIVDIDSAETIRELGTYENQSSEDTTEQTTTETTTGDTTETTTEATTGDTTETTTESTTELTTEITTELTTETTTEATTEITTEDTTETTTELTTEQTTEITTETTTELTTEPDTGDRKTPPVRTGDSSGVILFSYIGLGAMLGAAILVIVKRRQGKHGKDRPGNRKH</sequence>
<feature type="transmembrane region" description="Helical" evidence="2">
    <location>
        <begin position="1486"/>
        <end position="1506"/>
    </location>
</feature>
<gene>
    <name evidence="3" type="ORF">AAAT04_11085</name>
</gene>
<feature type="region of interest" description="Disordered" evidence="1">
    <location>
        <begin position="1370"/>
        <end position="1482"/>
    </location>
</feature>
<dbReference type="PANTHER" id="PTHR22917">
    <property type="entry name" value="HEMOPEXIN DOMAIN-CONTAINING PROTEIN"/>
    <property type="match status" value="1"/>
</dbReference>
<comment type="caution">
    <text evidence="3">The sequence shown here is derived from an EMBL/GenBank/DDBJ whole genome shotgun (WGS) entry which is preliminary data.</text>
</comment>
<keyword evidence="2" id="KW-1133">Transmembrane helix</keyword>
<dbReference type="InterPro" id="IPR051298">
    <property type="entry name" value="Heme_transport/Cell_adhesion"/>
</dbReference>
<evidence type="ECO:0000256" key="2">
    <source>
        <dbReference type="SAM" id="Phobius"/>
    </source>
</evidence>
<dbReference type="EMBL" id="JBBNFM010000008">
    <property type="protein sequence ID" value="MEQ2454584.1"/>
    <property type="molecule type" value="Genomic_DNA"/>
</dbReference>
<keyword evidence="2" id="KW-0812">Transmembrane</keyword>
<evidence type="ECO:0000313" key="4">
    <source>
        <dbReference type="Proteomes" id="UP001482186"/>
    </source>
</evidence>
<keyword evidence="2" id="KW-0472">Membrane</keyword>
<accession>A0ABV1EKG1</accession>
<feature type="compositionally biased region" description="Low complexity" evidence="1">
    <location>
        <begin position="1382"/>
        <end position="1436"/>
    </location>
</feature>
<name>A0ABV1EKG1_9FIRM</name>
<keyword evidence="4" id="KW-1185">Reference proteome</keyword>
<dbReference type="InterPro" id="IPR013783">
    <property type="entry name" value="Ig-like_fold"/>
</dbReference>
<organism evidence="3 4">
    <name type="scientific">Coprococcus ammoniilyticus</name>
    <dbReference type="NCBI Taxonomy" id="2981785"/>
    <lineage>
        <taxon>Bacteria</taxon>
        <taxon>Bacillati</taxon>
        <taxon>Bacillota</taxon>
        <taxon>Clostridia</taxon>
        <taxon>Lachnospirales</taxon>
        <taxon>Lachnospiraceae</taxon>
        <taxon>Coprococcus</taxon>
    </lineage>
</organism>
<feature type="compositionally biased region" description="Low complexity" evidence="1">
    <location>
        <begin position="1443"/>
        <end position="1467"/>
    </location>
</feature>
<dbReference type="Proteomes" id="UP001482186">
    <property type="component" value="Unassembled WGS sequence"/>
</dbReference>
<dbReference type="RefSeq" id="WP_349116124.1">
    <property type="nucleotide sequence ID" value="NZ_JBBNFM010000008.1"/>
</dbReference>
<proteinExistence type="predicted"/>
<reference evidence="3 4" key="1">
    <citation type="submission" date="2024-04" db="EMBL/GenBank/DDBJ databases">
        <title>Human intestinal bacterial collection.</title>
        <authorList>
            <person name="Pauvert C."/>
            <person name="Hitch T.C.A."/>
            <person name="Clavel T."/>
        </authorList>
    </citation>
    <scope>NUCLEOTIDE SEQUENCE [LARGE SCALE GENOMIC DNA]</scope>
    <source>
        <strain evidence="3 4">CLA-AA-H141</strain>
    </source>
</reference>
<dbReference type="PANTHER" id="PTHR22917:SF6">
    <property type="entry name" value="EG:8D8.2 PROTEIN-RELATED"/>
    <property type="match status" value="1"/>
</dbReference>
<evidence type="ECO:0000256" key="1">
    <source>
        <dbReference type="SAM" id="MobiDB-lite"/>
    </source>
</evidence>
<evidence type="ECO:0000313" key="3">
    <source>
        <dbReference type="EMBL" id="MEQ2454584.1"/>
    </source>
</evidence>
<dbReference type="Gene3D" id="2.60.40.10">
    <property type="entry name" value="Immunoglobulins"/>
    <property type="match status" value="2"/>
</dbReference>
<protein>
    <submittedName>
        <fullName evidence="3">Prealbumin-like fold domain-containing protein</fullName>
    </submittedName>
</protein>